<evidence type="ECO:0000256" key="6">
    <source>
        <dbReference type="SAM" id="MobiDB-lite"/>
    </source>
</evidence>
<keyword evidence="8" id="KW-1185">Reference proteome</keyword>
<organism evidence="7 8">
    <name type="scientific">Sphaerulina musiva (strain SO2202)</name>
    <name type="common">Poplar stem canker fungus</name>
    <name type="synonym">Septoria musiva</name>
    <dbReference type="NCBI Taxonomy" id="692275"/>
    <lineage>
        <taxon>Eukaryota</taxon>
        <taxon>Fungi</taxon>
        <taxon>Dikarya</taxon>
        <taxon>Ascomycota</taxon>
        <taxon>Pezizomycotina</taxon>
        <taxon>Dothideomycetes</taxon>
        <taxon>Dothideomycetidae</taxon>
        <taxon>Mycosphaerellales</taxon>
        <taxon>Mycosphaerellaceae</taxon>
        <taxon>Sphaerulina</taxon>
    </lineage>
</organism>
<comment type="cofactor">
    <cofactor evidence="1">
        <name>heme b</name>
        <dbReference type="ChEBI" id="CHEBI:60344"/>
    </cofactor>
</comment>
<name>M3B660_SPHMS</name>
<dbReference type="InterPro" id="IPR025702">
    <property type="entry name" value="OXD"/>
</dbReference>
<dbReference type="RefSeq" id="XP_016763418.1">
    <property type="nucleotide sequence ID" value="XM_016904152.1"/>
</dbReference>
<proteinExistence type="predicted"/>
<dbReference type="GO" id="GO:0016829">
    <property type="term" value="F:lyase activity"/>
    <property type="evidence" value="ECO:0007669"/>
    <property type="project" value="UniProtKB-KW"/>
</dbReference>
<keyword evidence="2" id="KW-0349">Heme</keyword>
<dbReference type="AlphaFoldDB" id="M3B660"/>
<keyword evidence="3" id="KW-0479">Metal-binding</keyword>
<dbReference type="OrthoDB" id="3359285at2759"/>
<dbReference type="Proteomes" id="UP000016931">
    <property type="component" value="Unassembled WGS sequence"/>
</dbReference>
<reference evidence="7 8" key="1">
    <citation type="journal article" date="2012" name="PLoS Pathog.">
        <title>Diverse lifestyles and strategies of plant pathogenesis encoded in the genomes of eighteen Dothideomycetes fungi.</title>
        <authorList>
            <person name="Ohm R.A."/>
            <person name="Feau N."/>
            <person name="Henrissat B."/>
            <person name="Schoch C.L."/>
            <person name="Horwitz B.A."/>
            <person name="Barry K.W."/>
            <person name="Condon B.J."/>
            <person name="Copeland A.C."/>
            <person name="Dhillon B."/>
            <person name="Glaser F."/>
            <person name="Hesse C.N."/>
            <person name="Kosti I."/>
            <person name="LaButti K."/>
            <person name="Lindquist E.A."/>
            <person name="Lucas S."/>
            <person name="Salamov A.A."/>
            <person name="Bradshaw R.E."/>
            <person name="Ciuffetti L."/>
            <person name="Hamelin R.C."/>
            <person name="Kema G.H.J."/>
            <person name="Lawrence C."/>
            <person name="Scott J.A."/>
            <person name="Spatafora J.W."/>
            <person name="Turgeon B.G."/>
            <person name="de Wit P.J.G.M."/>
            <person name="Zhong S."/>
            <person name="Goodwin S.B."/>
            <person name="Grigoriev I.V."/>
        </authorList>
    </citation>
    <scope>NUCLEOTIDE SEQUENCE [LARGE SCALE GENOMIC DNA]</scope>
    <source>
        <strain evidence="7 8">SO2202</strain>
    </source>
</reference>
<evidence type="ECO:0000256" key="5">
    <source>
        <dbReference type="ARBA" id="ARBA00023239"/>
    </source>
</evidence>
<accession>M3B660</accession>
<protein>
    <submittedName>
        <fullName evidence="7">Phenylacetaldoxime dehydratase</fullName>
    </submittedName>
</protein>
<keyword evidence="5" id="KW-0456">Lyase</keyword>
<sequence>MAETRVLENAIPIHLQTTRTIPAKTPANYMPPFPAYTARFPKEAKDLVMAIIGVQHETPIDPQGTDYQKLVDFVANSPESSRPKYWEAAAVTDNRGFQNEVVIPYWQNKADYDRWRLDSGFAKWWADLQVTPDRGWFLEVFLPSMDRFETVFSDNAVPEGAANMRVGVSGEMQQHVYWGSMRDRMAAAQTDPLIGEKAFPNNNNSSSSPELADKKQKIVDTRSQRIHIPGRPNLAMIRSGQDWSNTTPHERSLYLDTMHPVLTKGMTFLRDHGSEVGCISNRFMTCTLKNPSSSITTPHNNTTTTTTTTTCTTTTTTTTTTTDRTFGLAYFDDLTSLEGWSKQHRTHLDIFARFLSYAAELQNQVSLRLFHEVMVLKPEQQFFEYVGCHDGTGMLRSFL</sequence>
<dbReference type="STRING" id="692275.M3B660"/>
<dbReference type="eggNOG" id="ENOG502SHKM">
    <property type="taxonomic scope" value="Eukaryota"/>
</dbReference>
<evidence type="ECO:0000313" key="7">
    <source>
        <dbReference type="EMBL" id="EMF15297.1"/>
    </source>
</evidence>
<gene>
    <name evidence="7" type="ORF">SEPMUDRAFT_147214</name>
</gene>
<evidence type="ECO:0000256" key="4">
    <source>
        <dbReference type="ARBA" id="ARBA00023004"/>
    </source>
</evidence>
<evidence type="ECO:0000256" key="3">
    <source>
        <dbReference type="ARBA" id="ARBA00022723"/>
    </source>
</evidence>
<dbReference type="OMA" id="SCRFMDI"/>
<dbReference type="Pfam" id="PF13816">
    <property type="entry name" value="Dehydratase_hem"/>
    <property type="match status" value="1"/>
</dbReference>
<evidence type="ECO:0000313" key="8">
    <source>
        <dbReference type="Proteomes" id="UP000016931"/>
    </source>
</evidence>
<evidence type="ECO:0000256" key="1">
    <source>
        <dbReference type="ARBA" id="ARBA00001970"/>
    </source>
</evidence>
<dbReference type="GeneID" id="27901289"/>
<keyword evidence="4" id="KW-0408">Iron</keyword>
<evidence type="ECO:0000256" key="2">
    <source>
        <dbReference type="ARBA" id="ARBA00022617"/>
    </source>
</evidence>
<dbReference type="GO" id="GO:0046872">
    <property type="term" value="F:metal ion binding"/>
    <property type="evidence" value="ECO:0007669"/>
    <property type="project" value="UniProtKB-KW"/>
</dbReference>
<dbReference type="EMBL" id="KB456261">
    <property type="protein sequence ID" value="EMF15297.1"/>
    <property type="molecule type" value="Genomic_DNA"/>
</dbReference>
<dbReference type="HOGENOM" id="CLU_065607_0_0_1"/>
<feature type="region of interest" description="Disordered" evidence="6">
    <location>
        <begin position="197"/>
        <end position="217"/>
    </location>
</feature>